<dbReference type="InterPro" id="IPR002301">
    <property type="entry name" value="Ile-tRNA-ligase"/>
</dbReference>
<evidence type="ECO:0000256" key="10">
    <source>
        <dbReference type="ARBA" id="ARBA00025217"/>
    </source>
</evidence>
<keyword evidence="4 12" id="KW-0479">Metal-binding</keyword>
<dbReference type="Pfam" id="PF08264">
    <property type="entry name" value="Anticodon_1"/>
    <property type="match status" value="1"/>
</dbReference>
<dbReference type="PRINTS" id="PR00984">
    <property type="entry name" value="TRNASYNTHILE"/>
</dbReference>
<comment type="cofactor">
    <cofactor evidence="12">
        <name>Zn(2+)</name>
        <dbReference type="ChEBI" id="CHEBI:29105"/>
    </cofactor>
</comment>
<comment type="subcellular location">
    <subcellularLocation>
        <location evidence="12">Cytoplasm</location>
    </subcellularLocation>
</comment>
<evidence type="ECO:0000259" key="15">
    <source>
        <dbReference type="Pfam" id="PF08264"/>
    </source>
</evidence>
<dbReference type="CDD" id="cd07961">
    <property type="entry name" value="Anticodon_Ia_Ile_ABEc"/>
    <property type="match status" value="1"/>
</dbReference>
<dbReference type="InterPro" id="IPR023586">
    <property type="entry name" value="Ile-tRNA-ligase_type2"/>
</dbReference>
<evidence type="ECO:0000256" key="4">
    <source>
        <dbReference type="ARBA" id="ARBA00022723"/>
    </source>
</evidence>
<dbReference type="GO" id="GO:0008270">
    <property type="term" value="F:zinc ion binding"/>
    <property type="evidence" value="ECO:0007669"/>
    <property type="project" value="UniProtKB-UniRule"/>
</dbReference>
<comment type="domain">
    <text evidence="12">IleRS has two distinct active sites: one for aminoacylation and one for editing. The misactivated valine is translocated from the active site to the editing site, which sterically excludes the correctly activated isoleucine. The single editing site contains two valyl binding pockets, one specific for each substrate (Val-AMP or Val-tRNA(Ile)).</text>
</comment>
<evidence type="ECO:0000259" key="14">
    <source>
        <dbReference type="Pfam" id="PF00133"/>
    </source>
</evidence>
<dbReference type="EMBL" id="PKHA01000003">
    <property type="protein sequence ID" value="PKY99043.1"/>
    <property type="molecule type" value="Genomic_DNA"/>
</dbReference>
<evidence type="ECO:0000256" key="2">
    <source>
        <dbReference type="ARBA" id="ARBA00022490"/>
    </source>
</evidence>
<dbReference type="GeneID" id="81708271"/>
<dbReference type="GO" id="GO:0006428">
    <property type="term" value="P:isoleucyl-tRNA aminoacylation"/>
    <property type="evidence" value="ECO:0007669"/>
    <property type="project" value="UniProtKB-UniRule"/>
</dbReference>
<dbReference type="Gene3D" id="3.40.50.620">
    <property type="entry name" value="HUPs"/>
    <property type="match status" value="2"/>
</dbReference>
<dbReference type="InterPro" id="IPR009008">
    <property type="entry name" value="Val/Leu/Ile-tRNA-synth_edit"/>
</dbReference>
<evidence type="ECO:0000256" key="3">
    <source>
        <dbReference type="ARBA" id="ARBA00022598"/>
    </source>
</evidence>
<evidence type="ECO:0000256" key="11">
    <source>
        <dbReference type="ARBA" id="ARBA00048359"/>
    </source>
</evidence>
<evidence type="ECO:0000256" key="7">
    <source>
        <dbReference type="ARBA" id="ARBA00022840"/>
    </source>
</evidence>
<keyword evidence="2 12" id="KW-0963">Cytoplasm</keyword>
<evidence type="ECO:0000256" key="5">
    <source>
        <dbReference type="ARBA" id="ARBA00022741"/>
    </source>
</evidence>
<evidence type="ECO:0000256" key="12">
    <source>
        <dbReference type="HAMAP-Rule" id="MF_02003"/>
    </source>
</evidence>
<dbReference type="PROSITE" id="PS00178">
    <property type="entry name" value="AA_TRNA_LIGASE_I"/>
    <property type="match status" value="1"/>
</dbReference>
<dbReference type="CDD" id="cd00818">
    <property type="entry name" value="IleRS_core"/>
    <property type="match status" value="1"/>
</dbReference>
<dbReference type="Gene3D" id="1.10.730.10">
    <property type="entry name" value="Isoleucyl-tRNA Synthetase, Domain 1"/>
    <property type="match status" value="1"/>
</dbReference>
<protein>
    <recommendedName>
        <fullName evidence="12">Isoleucine--tRNA ligase</fullName>
        <ecNumber evidence="12">6.1.1.5</ecNumber>
    </recommendedName>
    <alternativeName>
        <fullName evidence="12">Isoleucyl-tRNA synthetase</fullName>
        <shortName evidence="12">IleRS</shortName>
    </alternativeName>
</protein>
<keyword evidence="7 12" id="KW-0067">ATP-binding</keyword>
<comment type="function">
    <text evidence="10 12">Catalyzes the attachment of isoleucine to tRNA(Ile). As IleRS can inadvertently accommodate and process structurally similar amino acids such as valine, to avoid such errors it has two additional distinct tRNA(Ile)-dependent editing activities. One activity is designated as 'pretransfer' editing and involves the hydrolysis of activated Val-AMP. The other activity is designated 'posttransfer' editing and involves deacylation of mischarged Val-tRNA(Ile).</text>
</comment>
<comment type="similarity">
    <text evidence="1 12">Belongs to the class-I aminoacyl-tRNA synthetase family. IleS type 2 subfamily.</text>
</comment>
<dbReference type="InterPro" id="IPR013155">
    <property type="entry name" value="M/V/L/I-tRNA-synth_anticd-bd"/>
</dbReference>
<dbReference type="SUPFAM" id="SSF47323">
    <property type="entry name" value="Anticodon-binding domain of a subclass of class I aminoacyl-tRNA synthetases"/>
    <property type="match status" value="1"/>
</dbReference>
<dbReference type="RefSeq" id="WP_006548672.1">
    <property type="nucleotide sequence ID" value="NZ_CP136961.1"/>
</dbReference>
<comment type="subunit">
    <text evidence="12">Monomer.</text>
</comment>
<feature type="domain" description="Aminoacyl-tRNA synthetase class Ia" evidence="14">
    <location>
        <begin position="42"/>
        <end position="705"/>
    </location>
</feature>
<dbReference type="EC" id="6.1.1.5" evidence="12"/>
<dbReference type="PANTHER" id="PTHR42780:SF1">
    <property type="entry name" value="ISOLEUCINE--TRNA LIGASE, CYTOPLASMIC"/>
    <property type="match status" value="1"/>
</dbReference>
<proteinExistence type="inferred from homology"/>
<evidence type="ECO:0000256" key="8">
    <source>
        <dbReference type="ARBA" id="ARBA00022917"/>
    </source>
</evidence>
<evidence type="ECO:0000256" key="13">
    <source>
        <dbReference type="SAM" id="MobiDB-lite"/>
    </source>
</evidence>
<feature type="compositionally biased region" description="Polar residues" evidence="13">
    <location>
        <begin position="1"/>
        <end position="13"/>
    </location>
</feature>
<keyword evidence="5 12" id="KW-0547">Nucleotide-binding</keyword>
<dbReference type="SUPFAM" id="SSF52374">
    <property type="entry name" value="Nucleotidylyl transferase"/>
    <property type="match status" value="1"/>
</dbReference>
<dbReference type="Gene3D" id="3.90.740.10">
    <property type="entry name" value="Valyl/Leucyl/Isoleucyl-tRNA synthetase, editing domain"/>
    <property type="match status" value="1"/>
</dbReference>
<feature type="short sequence motif" description="'HIGH' region" evidence="12">
    <location>
        <begin position="77"/>
        <end position="87"/>
    </location>
</feature>
<evidence type="ECO:0000256" key="9">
    <source>
        <dbReference type="ARBA" id="ARBA00023146"/>
    </source>
</evidence>
<comment type="caution">
    <text evidence="16">The sequence shown here is derived from an EMBL/GenBank/DDBJ whole genome shotgun (WGS) entry which is preliminary data.</text>
</comment>
<dbReference type="NCBIfam" id="TIGR00392">
    <property type="entry name" value="ileS"/>
    <property type="match status" value="1"/>
</dbReference>
<dbReference type="InterPro" id="IPR014729">
    <property type="entry name" value="Rossmann-like_a/b/a_fold"/>
</dbReference>
<dbReference type="FunFam" id="3.40.50.620:FF:000075">
    <property type="entry name" value="Isoleucine--tRNA ligase"/>
    <property type="match status" value="1"/>
</dbReference>
<dbReference type="GO" id="GO:0005737">
    <property type="term" value="C:cytoplasm"/>
    <property type="evidence" value="ECO:0007669"/>
    <property type="project" value="UniProtKB-SubCell"/>
</dbReference>
<comment type="catalytic activity">
    <reaction evidence="11 12">
        <text>tRNA(Ile) + L-isoleucine + ATP = L-isoleucyl-tRNA(Ile) + AMP + diphosphate</text>
        <dbReference type="Rhea" id="RHEA:11060"/>
        <dbReference type="Rhea" id="RHEA-COMP:9666"/>
        <dbReference type="Rhea" id="RHEA-COMP:9695"/>
        <dbReference type="ChEBI" id="CHEBI:30616"/>
        <dbReference type="ChEBI" id="CHEBI:33019"/>
        <dbReference type="ChEBI" id="CHEBI:58045"/>
        <dbReference type="ChEBI" id="CHEBI:78442"/>
        <dbReference type="ChEBI" id="CHEBI:78528"/>
        <dbReference type="ChEBI" id="CHEBI:456215"/>
        <dbReference type="EC" id="6.1.1.5"/>
    </reaction>
</comment>
<sequence length="1120" mass="124918">MADAQATTHTGQSFHPAAYPLHRDGAGVSPSPSFPQMEEEVLAYWKQDGTFKESVDFRPAYDDNGHSNEFVFYDGPPFANGLPHYGHLLTGYVKDAVGRFQTQMGKRVERRFGWDTHGLPAELEAQRELGIDDVSEITRPGGIGIKAFNEACRSSVLRYTHEWEGYVTRQARWVDFDNDYKTLNPDYMESVIWAFKTLYDKGLAYQGYRVLPYCWHDRTPLSNHELKMDDDVYQDRQDNTVTVGLRLEEPLREGATTPELALIWTTTPWTLPSNEAVAAGPDIDYVIVHVPEDLDSPVAGADVVLGEARLGAYAKELGEEPEILARLKGRELVGRRYHPIFDYYDDAGHRAEGAAPGPKGWTIISGDYVTTEDGTGLVHIAPAFGEDDMFVCQEAGIAPVLPVDDGGCFTSEVHDYQGLQVFEANKPITVDLRDASGPMARREEAKRAVLVQQKSYVHSYPHCWRCRKPLIYKAVSSWFVAVTKFRDRMIELNQQITWTPSHIKDGIFGNWLAGARDWSISRNRFWGAPIPVWESDDPAYPRRDVYGSFAELERDFGVKVTDLHRPAIDELVRPNPDDPTGKSMMRRIPDVMDCWFESGSMPYAQVHYPFENVEWFESHNPGDFIVEYIGQTRGWFYLLHVLATALFDRPAFTSVVSHGILLGEDGQKMSKSLRNYPDVNMVFDRDGADAMRWFLLSSPVVRGGNLSVTDQAIRDTVRQVLLPLWNTWYFFTLYAGKVNGGQGYVSDGLDLTDPSLFGPRGSLAVMDRYVLARVKDLADTVRTQMSAYDVTGATASVREFIDVLTNWYLRTSRSRFSDAEEQVWRPAFDTLATVLRVLTEVMAPLAPLVSEEIWRGLTGGRSVHLTDWPVLPAHVADQALVTAMDEARDAVSAALSLRKAEKLRVRQPLRTLTIATSDPAGLAPFRSLIAEEVNVKEVRILDAADAGYHVEQVLTLNPRAFAPEVRKLTSKLFAAVKAGEWTLTEDGDVRFDAVVLDSAAVVLEAEDSAFTLTNRIDVEDESLSATMLASGAFIVLDTALDEQLEAEGWARDLIRLVQDERKAADLEIGAPARLTLTVPADKDAWTGAHLDLIKAETSCVAIDLVTGPEGSQPSAEVATA</sequence>
<evidence type="ECO:0000256" key="6">
    <source>
        <dbReference type="ARBA" id="ARBA00022833"/>
    </source>
</evidence>
<dbReference type="Pfam" id="PF00133">
    <property type="entry name" value="tRNA-synt_1"/>
    <property type="match status" value="1"/>
</dbReference>
<dbReference type="Proteomes" id="UP000234778">
    <property type="component" value="Unassembled WGS sequence"/>
</dbReference>
<dbReference type="InterPro" id="IPR033709">
    <property type="entry name" value="Anticodon_Ile_ABEc"/>
</dbReference>
<dbReference type="PANTHER" id="PTHR42780">
    <property type="entry name" value="SOLEUCYL-TRNA SYNTHETASE"/>
    <property type="match status" value="1"/>
</dbReference>
<feature type="binding site" evidence="12">
    <location>
        <position position="671"/>
    </location>
    <ligand>
        <name>ATP</name>
        <dbReference type="ChEBI" id="CHEBI:30616"/>
    </ligand>
</feature>
<organism evidence="16 17">
    <name type="scientific">Actinomyces urogenitalis</name>
    <dbReference type="NCBI Taxonomy" id="103621"/>
    <lineage>
        <taxon>Bacteria</taxon>
        <taxon>Bacillati</taxon>
        <taxon>Actinomycetota</taxon>
        <taxon>Actinomycetes</taxon>
        <taxon>Actinomycetales</taxon>
        <taxon>Actinomycetaceae</taxon>
        <taxon>Actinomyces</taxon>
    </lineage>
</organism>
<dbReference type="AlphaFoldDB" id="A0A2I1KTT3"/>
<dbReference type="SUPFAM" id="SSF50677">
    <property type="entry name" value="ValRS/IleRS/LeuRS editing domain"/>
    <property type="match status" value="1"/>
</dbReference>
<dbReference type="HAMAP" id="MF_02003">
    <property type="entry name" value="Ile_tRNA_synth_type2"/>
    <property type="match status" value="1"/>
</dbReference>
<name>A0A2I1KTT3_9ACTO</name>
<feature type="short sequence motif" description="'KMSKS' region" evidence="12">
    <location>
        <begin position="668"/>
        <end position="672"/>
    </location>
</feature>
<dbReference type="GO" id="GO:0002161">
    <property type="term" value="F:aminoacyl-tRNA deacylase activity"/>
    <property type="evidence" value="ECO:0007669"/>
    <property type="project" value="InterPro"/>
</dbReference>
<dbReference type="GO" id="GO:0005524">
    <property type="term" value="F:ATP binding"/>
    <property type="evidence" value="ECO:0007669"/>
    <property type="project" value="UniProtKB-UniRule"/>
</dbReference>
<dbReference type="GO" id="GO:0004822">
    <property type="term" value="F:isoleucine-tRNA ligase activity"/>
    <property type="evidence" value="ECO:0007669"/>
    <property type="project" value="UniProtKB-UniRule"/>
</dbReference>
<evidence type="ECO:0000256" key="1">
    <source>
        <dbReference type="ARBA" id="ARBA00007078"/>
    </source>
</evidence>
<gene>
    <name evidence="12" type="primary">ileS</name>
    <name evidence="16" type="ORF">CYJ26_04895</name>
</gene>
<keyword evidence="8 12" id="KW-0648">Protein biosynthesis</keyword>
<accession>A0A2I1KTT3</accession>
<evidence type="ECO:0000313" key="17">
    <source>
        <dbReference type="Proteomes" id="UP000234778"/>
    </source>
</evidence>
<feature type="region of interest" description="Disordered" evidence="13">
    <location>
        <begin position="1"/>
        <end position="34"/>
    </location>
</feature>
<dbReference type="GO" id="GO:0000049">
    <property type="term" value="F:tRNA binding"/>
    <property type="evidence" value="ECO:0007669"/>
    <property type="project" value="InterPro"/>
</dbReference>
<keyword evidence="6 12" id="KW-0862">Zinc</keyword>
<evidence type="ECO:0000313" key="16">
    <source>
        <dbReference type="EMBL" id="PKY99043.1"/>
    </source>
</evidence>
<keyword evidence="9 12" id="KW-0030">Aminoacyl-tRNA synthetase</keyword>
<dbReference type="InterPro" id="IPR002300">
    <property type="entry name" value="aa-tRNA-synth_Ia"/>
</dbReference>
<reference evidence="16 17" key="1">
    <citation type="submission" date="2017-12" db="EMBL/GenBank/DDBJ databases">
        <title>Phylogenetic diversity of female urinary microbiome.</title>
        <authorList>
            <person name="Thomas-White K."/>
            <person name="Wolfe A.J."/>
        </authorList>
    </citation>
    <scope>NUCLEOTIDE SEQUENCE [LARGE SCALE GENOMIC DNA]</scope>
    <source>
        <strain evidence="16 17">UMB0319</strain>
    </source>
</reference>
<keyword evidence="3 12" id="KW-0436">Ligase</keyword>
<dbReference type="InterPro" id="IPR001412">
    <property type="entry name" value="aa-tRNA-synth_I_CS"/>
</dbReference>
<dbReference type="InterPro" id="IPR009080">
    <property type="entry name" value="tRNAsynth_Ia_anticodon-bd"/>
</dbReference>
<feature type="domain" description="Methionyl/Valyl/Leucyl/Isoleucyl-tRNA synthetase anticodon-binding" evidence="15">
    <location>
        <begin position="767"/>
        <end position="910"/>
    </location>
</feature>
<dbReference type="Pfam" id="PF19302">
    <property type="entry name" value="DUF5915"/>
    <property type="match status" value="1"/>
</dbReference>